<keyword evidence="9 10" id="KW-0275">Fatty acid biosynthesis</keyword>
<keyword evidence="2 10" id="KW-0444">Lipid biosynthesis</keyword>
<keyword evidence="7 10" id="KW-0443">Lipid metabolism</keyword>
<dbReference type="PANTHER" id="PTHR11157">
    <property type="entry name" value="FATTY ACID ACYL TRANSFERASE-RELATED"/>
    <property type="match status" value="1"/>
</dbReference>
<keyword evidence="4 10" id="KW-0812">Transmembrane</keyword>
<dbReference type="InterPro" id="IPR030457">
    <property type="entry name" value="ELO_CS"/>
</dbReference>
<proteinExistence type="inferred from homology"/>
<feature type="transmembrane region" description="Helical" evidence="10">
    <location>
        <begin position="158"/>
        <end position="182"/>
    </location>
</feature>
<evidence type="ECO:0000256" key="7">
    <source>
        <dbReference type="ARBA" id="ARBA00023098"/>
    </source>
</evidence>
<dbReference type="PROSITE" id="PS01188">
    <property type="entry name" value="ELO"/>
    <property type="match status" value="1"/>
</dbReference>
<sequence>MHTMDQISMPSAYMNYSYTFQFEDDFKHWVKKEWMERNWKSWCFYSAGLYMMVIFCGRHYMQNRHRFIEKNKVSGFWTWMFILSKVPELGDTVFIVLRKQPLIFLHWYHHVTVLIYTWYSFSEFAAPGRWFISMNYVVHSLMYTYYTLKAMRYRVPRAVAMIITICQVAQMILGIHVNIFAYNTKMQGEFCQVTEQNIKVSFLMYFSYFVLFTRFFYLAYMKKPGMSPTCSTSSLKDMQRVKAD</sequence>
<keyword evidence="6 10" id="KW-1133">Transmembrane helix</keyword>
<evidence type="ECO:0000256" key="9">
    <source>
        <dbReference type="ARBA" id="ARBA00023160"/>
    </source>
</evidence>
<dbReference type="Proteomes" id="UP000677054">
    <property type="component" value="Unassembled WGS sequence"/>
</dbReference>
<dbReference type="Pfam" id="PF01151">
    <property type="entry name" value="ELO"/>
    <property type="match status" value="1"/>
</dbReference>
<evidence type="ECO:0000256" key="6">
    <source>
        <dbReference type="ARBA" id="ARBA00022989"/>
    </source>
</evidence>
<feature type="transmembrane region" description="Helical" evidence="10">
    <location>
        <begin position="42"/>
        <end position="61"/>
    </location>
</feature>
<evidence type="ECO:0000256" key="8">
    <source>
        <dbReference type="ARBA" id="ARBA00023136"/>
    </source>
</evidence>
<gene>
    <name evidence="11" type="ORF">DSTB1V02_LOCUS4330</name>
</gene>
<evidence type="ECO:0000256" key="10">
    <source>
        <dbReference type="RuleBase" id="RU361115"/>
    </source>
</evidence>
<evidence type="ECO:0000256" key="2">
    <source>
        <dbReference type="ARBA" id="ARBA00022516"/>
    </source>
</evidence>
<comment type="similarity">
    <text evidence="10">Belongs to the ELO family.</text>
</comment>
<organism evidence="11">
    <name type="scientific">Darwinula stevensoni</name>
    <dbReference type="NCBI Taxonomy" id="69355"/>
    <lineage>
        <taxon>Eukaryota</taxon>
        <taxon>Metazoa</taxon>
        <taxon>Ecdysozoa</taxon>
        <taxon>Arthropoda</taxon>
        <taxon>Crustacea</taxon>
        <taxon>Oligostraca</taxon>
        <taxon>Ostracoda</taxon>
        <taxon>Podocopa</taxon>
        <taxon>Podocopida</taxon>
        <taxon>Darwinulocopina</taxon>
        <taxon>Darwinuloidea</taxon>
        <taxon>Darwinulidae</taxon>
        <taxon>Darwinula</taxon>
    </lineage>
</organism>
<feature type="transmembrane region" description="Helical" evidence="10">
    <location>
        <begin position="202"/>
        <end position="220"/>
    </location>
</feature>
<keyword evidence="3 10" id="KW-0808">Transferase</keyword>
<keyword evidence="5 10" id="KW-0276">Fatty acid metabolism</keyword>
<dbReference type="EMBL" id="CAJPEV010000637">
    <property type="protein sequence ID" value="CAG0887127.1"/>
    <property type="molecule type" value="Genomic_DNA"/>
</dbReference>
<evidence type="ECO:0000313" key="12">
    <source>
        <dbReference type="Proteomes" id="UP000677054"/>
    </source>
</evidence>
<dbReference type="GO" id="GO:0019367">
    <property type="term" value="P:fatty acid elongation, saturated fatty acid"/>
    <property type="evidence" value="ECO:0007669"/>
    <property type="project" value="TreeGrafter"/>
</dbReference>
<keyword evidence="8 10" id="KW-0472">Membrane</keyword>
<dbReference type="GO" id="GO:0009922">
    <property type="term" value="F:fatty acid elongase activity"/>
    <property type="evidence" value="ECO:0007669"/>
    <property type="project" value="UniProtKB-EC"/>
</dbReference>
<dbReference type="GO" id="GO:0042761">
    <property type="term" value="P:very long-chain fatty acid biosynthetic process"/>
    <property type="evidence" value="ECO:0007669"/>
    <property type="project" value="TreeGrafter"/>
</dbReference>
<name>A0A7R8X7P7_9CRUS</name>
<dbReference type="GO" id="GO:0005789">
    <property type="term" value="C:endoplasmic reticulum membrane"/>
    <property type="evidence" value="ECO:0007669"/>
    <property type="project" value="TreeGrafter"/>
</dbReference>
<feature type="transmembrane region" description="Helical" evidence="10">
    <location>
        <begin position="76"/>
        <end position="97"/>
    </location>
</feature>
<dbReference type="EC" id="2.3.1.199" evidence="10"/>
<comment type="subcellular location">
    <subcellularLocation>
        <location evidence="1">Membrane</location>
        <topology evidence="1">Multi-pass membrane protein</topology>
    </subcellularLocation>
</comment>
<evidence type="ECO:0000256" key="1">
    <source>
        <dbReference type="ARBA" id="ARBA00004141"/>
    </source>
</evidence>
<evidence type="ECO:0000256" key="5">
    <source>
        <dbReference type="ARBA" id="ARBA00022832"/>
    </source>
</evidence>
<reference evidence="11" key="1">
    <citation type="submission" date="2020-11" db="EMBL/GenBank/DDBJ databases">
        <authorList>
            <person name="Tran Van P."/>
        </authorList>
    </citation>
    <scope>NUCLEOTIDE SEQUENCE</scope>
</reference>
<dbReference type="GO" id="GO:0030148">
    <property type="term" value="P:sphingolipid biosynthetic process"/>
    <property type="evidence" value="ECO:0007669"/>
    <property type="project" value="TreeGrafter"/>
</dbReference>
<keyword evidence="12" id="KW-1185">Reference proteome</keyword>
<evidence type="ECO:0000313" key="11">
    <source>
        <dbReference type="EMBL" id="CAD7244434.1"/>
    </source>
</evidence>
<dbReference type="GO" id="GO:0034625">
    <property type="term" value="P:fatty acid elongation, monounsaturated fatty acid"/>
    <property type="evidence" value="ECO:0007669"/>
    <property type="project" value="TreeGrafter"/>
</dbReference>
<dbReference type="EMBL" id="LR900154">
    <property type="protein sequence ID" value="CAD7244434.1"/>
    <property type="molecule type" value="Genomic_DNA"/>
</dbReference>
<comment type="catalytic activity">
    <reaction evidence="10">
        <text>a very-long-chain acyl-CoA + malonyl-CoA + H(+) = a very-long-chain 3-oxoacyl-CoA + CO2 + CoA</text>
        <dbReference type="Rhea" id="RHEA:32727"/>
        <dbReference type="ChEBI" id="CHEBI:15378"/>
        <dbReference type="ChEBI" id="CHEBI:16526"/>
        <dbReference type="ChEBI" id="CHEBI:57287"/>
        <dbReference type="ChEBI" id="CHEBI:57384"/>
        <dbReference type="ChEBI" id="CHEBI:90725"/>
        <dbReference type="ChEBI" id="CHEBI:90736"/>
        <dbReference type="EC" id="2.3.1.199"/>
    </reaction>
</comment>
<dbReference type="GO" id="GO:0034626">
    <property type="term" value="P:fatty acid elongation, polyunsaturated fatty acid"/>
    <property type="evidence" value="ECO:0007669"/>
    <property type="project" value="TreeGrafter"/>
</dbReference>
<protein>
    <recommendedName>
        <fullName evidence="10">Elongation of very long chain fatty acids protein</fullName>
        <ecNumber evidence="10">2.3.1.199</ecNumber>
    </recommendedName>
    <alternativeName>
        <fullName evidence="10">Very-long-chain 3-oxoacyl-CoA synthase</fullName>
    </alternativeName>
</protein>
<evidence type="ECO:0000256" key="3">
    <source>
        <dbReference type="ARBA" id="ARBA00022679"/>
    </source>
</evidence>
<dbReference type="InterPro" id="IPR002076">
    <property type="entry name" value="ELO_fam"/>
</dbReference>
<feature type="transmembrane region" description="Helical" evidence="10">
    <location>
        <begin position="104"/>
        <end position="121"/>
    </location>
</feature>
<accession>A0A7R8X7P7</accession>
<dbReference type="OrthoDB" id="10259681at2759"/>
<evidence type="ECO:0000256" key="4">
    <source>
        <dbReference type="ARBA" id="ARBA00022692"/>
    </source>
</evidence>
<dbReference type="PANTHER" id="PTHR11157:SF17">
    <property type="entry name" value="ELONGATION OF VERY LONG CHAIN FATTY ACIDS PROTEIN 6"/>
    <property type="match status" value="1"/>
</dbReference>
<dbReference type="AlphaFoldDB" id="A0A7R8X7P7"/>